<reference evidence="1" key="1">
    <citation type="submission" date="2014-07" db="EMBL/GenBank/DDBJ databases">
        <authorList>
            <person name="Martin A.A"/>
            <person name="De Silva N."/>
        </authorList>
    </citation>
    <scope>NUCLEOTIDE SEQUENCE</scope>
</reference>
<sequence>MLRELNIEKSLTISKSINWQKKEFLECRIYEPETAWNYIDDNLINFHTDLPTSISLFNDELCITRGDVPNKLNGIIFNFLFVLHEIKNDCDFKISNEEKKFLLSDIKKFFEFLKCLTNEFLEANDLVSFKSLCDFLLKWLNHMGDIVENMMEIRIYDNISENFKFHLYIIIYSSMIEIFTLPTEEIQNKIYLENGLILLPKLINVVMKGYLIGLAWFTDKLIVTPLCTCFYNSIYQISKKNCKDFWKHIDKTIQIVSQCQATTTKQNDICDEFLISLYTSNLKLTPAYFFTLLKILHNFYKSLCLPENTKNQLCFPVRMIVKNIFPSLVQTRKENLSVYLFTIYEMLSDKPVKEYEYCDSLITYSIHALVPTFSESSTDNILEDIFDSEDIYKLHCNLKNFFSDDKNMYGRNQQSWCIFVRIILLISRNNNVWTKNENKIFHLLNIRRLKQVTNITFKKLILLYFGILLFQKSNIFKNITELLYYCIDECDTENRILRLRLFAILIVKMEVQIEKDNSYIELFKKFAIGTVNCISMLPECMKIDNFLYEFCNVRSCLENSLVSITEIHRGNIESFLDIIVFCENLILWDNCWRNLIGYWSNPRKYFLDKIDSRIYNTISLQLKIVSKIRPLDLPKFFEVILSKCTDKFSFKCIPKVDLIQLIELYLNISNDIKIFSNHTYFLSVWFCVLLTFKETTEVKRDKLYFISARLCKFVGNEFTSVDEFLEDPDIKNFCDGGKYLINYVFSGIKSISDVNNSYAKQLITNILSNDFFEIIKESFKNDCGEKTDFFIYFTVELFSNLTHILISMQQNVLLTKSLMIRCCQTFLETTIEILKKTHVYESKMLIDHTIMPLLVSFLKLNLKDMDYLRKLTIKIFHLVVKDEYFLNYKCQELSDVFPHASTLILDAKALNY</sequence>
<protein>
    <submittedName>
        <fullName evidence="2">Rap-GAP domain-containing protein</fullName>
    </submittedName>
</protein>
<evidence type="ECO:0000313" key="1">
    <source>
        <dbReference type="Proteomes" id="UP000035680"/>
    </source>
</evidence>
<dbReference type="AlphaFoldDB" id="A0A0K0FY33"/>
<organism evidence="1 2">
    <name type="scientific">Strongyloides venezuelensis</name>
    <name type="common">Threadworm</name>
    <dbReference type="NCBI Taxonomy" id="75913"/>
    <lineage>
        <taxon>Eukaryota</taxon>
        <taxon>Metazoa</taxon>
        <taxon>Ecdysozoa</taxon>
        <taxon>Nematoda</taxon>
        <taxon>Chromadorea</taxon>
        <taxon>Rhabditida</taxon>
        <taxon>Tylenchina</taxon>
        <taxon>Panagrolaimomorpha</taxon>
        <taxon>Strongyloidoidea</taxon>
        <taxon>Strongyloididae</taxon>
        <taxon>Strongyloides</taxon>
    </lineage>
</organism>
<keyword evidence="1" id="KW-1185">Reference proteome</keyword>
<dbReference type="Proteomes" id="UP000035680">
    <property type="component" value="Unassembled WGS sequence"/>
</dbReference>
<name>A0A0K0FY33_STRVS</name>
<reference evidence="2" key="2">
    <citation type="submission" date="2015-08" db="UniProtKB">
        <authorList>
            <consortium name="WormBaseParasite"/>
        </authorList>
    </citation>
    <scope>IDENTIFICATION</scope>
</reference>
<dbReference type="WBParaSite" id="SVE_1735900.1">
    <property type="protein sequence ID" value="SVE_1735900.1"/>
    <property type="gene ID" value="SVE_1735900"/>
</dbReference>
<accession>A0A0K0FY33</accession>
<proteinExistence type="predicted"/>
<evidence type="ECO:0000313" key="2">
    <source>
        <dbReference type="WBParaSite" id="SVE_1735900.1"/>
    </source>
</evidence>